<dbReference type="Proteomes" id="UP000037069">
    <property type="component" value="Unassembled WGS sequence"/>
</dbReference>
<name>A0A0L0C7W2_LUCCU</name>
<dbReference type="EMBL" id="JRES01000763">
    <property type="protein sequence ID" value="KNC28498.1"/>
    <property type="molecule type" value="Genomic_DNA"/>
</dbReference>
<keyword evidence="1" id="KW-1133">Transmembrane helix</keyword>
<keyword evidence="1" id="KW-0812">Transmembrane</keyword>
<dbReference type="AlphaFoldDB" id="A0A0L0C7W2"/>
<comment type="caution">
    <text evidence="2">The sequence shown here is derived from an EMBL/GenBank/DDBJ whole genome shotgun (WGS) entry which is preliminary data.</text>
</comment>
<organism evidence="2 3">
    <name type="scientific">Lucilia cuprina</name>
    <name type="common">Green bottle fly</name>
    <name type="synonym">Australian sheep blowfly</name>
    <dbReference type="NCBI Taxonomy" id="7375"/>
    <lineage>
        <taxon>Eukaryota</taxon>
        <taxon>Metazoa</taxon>
        <taxon>Ecdysozoa</taxon>
        <taxon>Arthropoda</taxon>
        <taxon>Hexapoda</taxon>
        <taxon>Insecta</taxon>
        <taxon>Pterygota</taxon>
        <taxon>Neoptera</taxon>
        <taxon>Endopterygota</taxon>
        <taxon>Diptera</taxon>
        <taxon>Brachycera</taxon>
        <taxon>Muscomorpha</taxon>
        <taxon>Oestroidea</taxon>
        <taxon>Calliphoridae</taxon>
        <taxon>Luciliinae</taxon>
        <taxon>Lucilia</taxon>
    </lineage>
</organism>
<sequence>MFYTTAGKFVAIAVTVLALNLMLMTILNVPVCEANNLVSNLSNKLLGADVNSILQLVFHLKEVKRTLDPIIQLLQALIPILHSVSNVLGILERLKIL</sequence>
<keyword evidence="1" id="KW-0472">Membrane</keyword>
<evidence type="ECO:0000256" key="1">
    <source>
        <dbReference type="SAM" id="Phobius"/>
    </source>
</evidence>
<accession>A0A0L0C7W2</accession>
<proteinExistence type="predicted"/>
<feature type="transmembrane region" description="Helical" evidence="1">
    <location>
        <begin position="9"/>
        <end position="31"/>
    </location>
</feature>
<evidence type="ECO:0000313" key="2">
    <source>
        <dbReference type="EMBL" id="KNC28498.1"/>
    </source>
</evidence>
<protein>
    <submittedName>
        <fullName evidence="2">Uncharacterized protein</fullName>
    </submittedName>
</protein>
<reference evidence="2 3" key="1">
    <citation type="journal article" date="2015" name="Nat. Commun.">
        <title>Lucilia cuprina genome unlocks parasitic fly biology to underpin future interventions.</title>
        <authorList>
            <person name="Anstead C.A."/>
            <person name="Korhonen P.K."/>
            <person name="Young N.D."/>
            <person name="Hall R.S."/>
            <person name="Jex A.R."/>
            <person name="Murali S.C."/>
            <person name="Hughes D.S."/>
            <person name="Lee S.F."/>
            <person name="Perry T."/>
            <person name="Stroehlein A.J."/>
            <person name="Ansell B.R."/>
            <person name="Breugelmans B."/>
            <person name="Hofmann A."/>
            <person name="Qu J."/>
            <person name="Dugan S."/>
            <person name="Lee S.L."/>
            <person name="Chao H."/>
            <person name="Dinh H."/>
            <person name="Han Y."/>
            <person name="Doddapaneni H.V."/>
            <person name="Worley K.C."/>
            <person name="Muzny D.M."/>
            <person name="Ioannidis P."/>
            <person name="Waterhouse R.M."/>
            <person name="Zdobnov E.M."/>
            <person name="James P.J."/>
            <person name="Bagnall N.H."/>
            <person name="Kotze A.C."/>
            <person name="Gibbs R.A."/>
            <person name="Richards S."/>
            <person name="Batterham P."/>
            <person name="Gasser R.B."/>
        </authorList>
    </citation>
    <scope>NUCLEOTIDE SEQUENCE [LARGE SCALE GENOMIC DNA]</scope>
    <source>
        <strain evidence="2 3">LS</strain>
        <tissue evidence="2">Full body</tissue>
    </source>
</reference>
<evidence type="ECO:0000313" key="3">
    <source>
        <dbReference type="Proteomes" id="UP000037069"/>
    </source>
</evidence>
<gene>
    <name evidence="2" type="ORF">FF38_05560</name>
</gene>
<keyword evidence="3" id="KW-1185">Reference proteome</keyword>